<evidence type="ECO:0000313" key="3">
    <source>
        <dbReference type="Proteomes" id="UP000292781"/>
    </source>
</evidence>
<dbReference type="AlphaFoldDB" id="A0A4Q9VPJ5"/>
<dbReference type="RefSeq" id="WP_131309607.1">
    <property type="nucleotide sequence ID" value="NZ_SJFN01000014.1"/>
</dbReference>
<dbReference type="InterPro" id="IPR002654">
    <property type="entry name" value="Glyco_trans_25"/>
</dbReference>
<proteinExistence type="predicted"/>
<organism evidence="2 3">
    <name type="scientific">Siculibacillus lacustris</name>
    <dbReference type="NCBI Taxonomy" id="1549641"/>
    <lineage>
        <taxon>Bacteria</taxon>
        <taxon>Pseudomonadati</taxon>
        <taxon>Pseudomonadota</taxon>
        <taxon>Alphaproteobacteria</taxon>
        <taxon>Hyphomicrobiales</taxon>
        <taxon>Ancalomicrobiaceae</taxon>
        <taxon>Siculibacillus</taxon>
    </lineage>
</organism>
<dbReference type="Pfam" id="PF01755">
    <property type="entry name" value="Glyco_transf_25"/>
    <property type="match status" value="1"/>
</dbReference>
<accession>A0A4Q9VPJ5</accession>
<reference evidence="2 3" key="1">
    <citation type="submission" date="2019-02" db="EMBL/GenBank/DDBJ databases">
        <title>Siculibacillus lacustris gen. nov., sp. nov., a new rosette-forming bacterium isolated from a freshwater crater lake (Lake St. Ana, Romania).</title>
        <authorList>
            <person name="Felfoldi T."/>
            <person name="Marton Z."/>
            <person name="Szabo A."/>
            <person name="Mentes A."/>
            <person name="Boka K."/>
            <person name="Marialigeti K."/>
            <person name="Mathe I."/>
            <person name="Koncz M."/>
            <person name="Schumann P."/>
            <person name="Toth E."/>
        </authorList>
    </citation>
    <scope>NUCLEOTIDE SEQUENCE [LARGE SCALE GENOMIC DNA]</scope>
    <source>
        <strain evidence="2 3">SA-279</strain>
    </source>
</reference>
<evidence type="ECO:0000313" key="2">
    <source>
        <dbReference type="EMBL" id="TBW37658.1"/>
    </source>
</evidence>
<gene>
    <name evidence="2" type="ORF">EYW49_11170</name>
</gene>
<evidence type="ECO:0000259" key="1">
    <source>
        <dbReference type="Pfam" id="PF01755"/>
    </source>
</evidence>
<feature type="domain" description="Glycosyl transferase family 25" evidence="1">
    <location>
        <begin position="4"/>
        <end position="168"/>
    </location>
</feature>
<dbReference type="OrthoDB" id="259382at2"/>
<dbReference type="EMBL" id="SJFN01000014">
    <property type="protein sequence ID" value="TBW37658.1"/>
    <property type="molecule type" value="Genomic_DNA"/>
</dbReference>
<name>A0A4Q9VPJ5_9HYPH</name>
<keyword evidence="2" id="KW-0808">Transferase</keyword>
<dbReference type="CDD" id="cd06532">
    <property type="entry name" value="Glyco_transf_25"/>
    <property type="match status" value="1"/>
</dbReference>
<comment type="caution">
    <text evidence="2">The sequence shown here is derived from an EMBL/GenBank/DDBJ whole genome shotgun (WGS) entry which is preliminary data.</text>
</comment>
<sequence>MLCLVVNLAAAPDRLAHMARAFARLGLPFERVDGLLGSDLVARSGPHPRLGPGTYGCLASHLAACRRIAESGEPWGAIFEDDLHFSADAARFLRDADWIPAGVDLVKLETFSTVTCLARVAAATVDGHDLKRLLAKHLGGGAYIVSARLAVRLAALDPRGIDVPIDTLLFNPRHLIDPNMVTLQMVPAIAIQEFKLFTPAEVRLASAIEPDRRERRAERYSGLLGRLRGATKSSRDALKRKIREIRQTIELRREDWERTTVPFGPPAD</sequence>
<dbReference type="Proteomes" id="UP000292781">
    <property type="component" value="Unassembled WGS sequence"/>
</dbReference>
<protein>
    <submittedName>
        <fullName evidence="2">Glycosyltransferase family 25 protein</fullName>
    </submittedName>
</protein>
<keyword evidence="3" id="KW-1185">Reference proteome</keyword>
<dbReference type="GO" id="GO:0016740">
    <property type="term" value="F:transferase activity"/>
    <property type="evidence" value="ECO:0007669"/>
    <property type="project" value="UniProtKB-KW"/>
</dbReference>